<dbReference type="Proteomes" id="UP000588277">
    <property type="component" value="Unassembled WGS sequence"/>
</dbReference>
<gene>
    <name evidence="1" type="ORF">G1C96_0056</name>
</gene>
<name>A0A7Y0EZX3_9BIFI</name>
<organism evidence="1 2">
    <name type="scientific">Bifidobacterium moraviense</name>
    <dbReference type="NCBI Taxonomy" id="2675323"/>
    <lineage>
        <taxon>Bacteria</taxon>
        <taxon>Bacillati</taxon>
        <taxon>Actinomycetota</taxon>
        <taxon>Actinomycetes</taxon>
        <taxon>Bifidobacteriales</taxon>
        <taxon>Bifidobacteriaceae</taxon>
        <taxon>Bifidobacterium</taxon>
    </lineage>
</organism>
<comment type="caution">
    <text evidence="1">The sequence shown here is derived from an EMBL/GenBank/DDBJ whole genome shotgun (WGS) entry which is preliminary data.</text>
</comment>
<sequence>MFRFPGSQDFRVLILCLGAMFICTRFSAEFRGKPLTALCGFVRMTGHKMKARKSCDPTGRGYASANASTGGVLTARRAGNTLASSAEAAATARMMPVMRQSTVSRTCSNWLNIT</sequence>
<keyword evidence="2" id="KW-1185">Reference proteome</keyword>
<reference evidence="1 2" key="1">
    <citation type="submission" date="2020-02" db="EMBL/GenBank/DDBJ databases">
        <title>Characterization of phylogenetic diversity of novel bifidobacterial species isolated in Czech ZOOs.</title>
        <authorList>
            <person name="Lugli G.A."/>
            <person name="Vera N.B."/>
            <person name="Ventura M."/>
        </authorList>
    </citation>
    <scope>NUCLEOTIDE SEQUENCE [LARGE SCALE GENOMIC DNA]</scope>
    <source>
        <strain evidence="1 2">DSM 109958</strain>
    </source>
</reference>
<dbReference type="AlphaFoldDB" id="A0A7Y0EZX3"/>
<dbReference type="EMBL" id="JAAIIH010000001">
    <property type="protein sequence ID" value="NMM99479.1"/>
    <property type="molecule type" value="Genomic_DNA"/>
</dbReference>
<evidence type="ECO:0000313" key="2">
    <source>
        <dbReference type="Proteomes" id="UP000588277"/>
    </source>
</evidence>
<proteinExistence type="predicted"/>
<accession>A0A7Y0EZX3</accession>
<protein>
    <submittedName>
        <fullName evidence="1">Uncharacterized protein</fullName>
    </submittedName>
</protein>
<evidence type="ECO:0000313" key="1">
    <source>
        <dbReference type="EMBL" id="NMM99479.1"/>
    </source>
</evidence>